<evidence type="ECO:0000256" key="3">
    <source>
        <dbReference type="ARBA" id="ARBA00023163"/>
    </source>
</evidence>
<dbReference type="RefSeq" id="WP_166518682.1">
    <property type="nucleotide sequence ID" value="NZ_JAAABJ010000262.1"/>
</dbReference>
<dbReference type="PRINTS" id="PR00455">
    <property type="entry name" value="HTHTETR"/>
</dbReference>
<dbReference type="AlphaFoldDB" id="A0A845PW46"/>
<feature type="DNA-binding region" description="H-T-H motif" evidence="4">
    <location>
        <begin position="28"/>
        <end position="47"/>
    </location>
</feature>
<keyword evidence="2 4" id="KW-0238">DNA-binding</keyword>
<gene>
    <name evidence="6" type="ORF">GNY06_02640</name>
</gene>
<dbReference type="Proteomes" id="UP000553459">
    <property type="component" value="Unassembled WGS sequence"/>
</dbReference>
<protein>
    <submittedName>
        <fullName evidence="6">TetR family transcriptional regulator</fullName>
    </submittedName>
</protein>
<keyword evidence="3" id="KW-0804">Transcription</keyword>
<dbReference type="InterPro" id="IPR009057">
    <property type="entry name" value="Homeodomain-like_sf"/>
</dbReference>
<dbReference type="GO" id="GO:0003677">
    <property type="term" value="F:DNA binding"/>
    <property type="evidence" value="ECO:0007669"/>
    <property type="project" value="UniProtKB-UniRule"/>
</dbReference>
<name>A0A845PW46_9FLAO</name>
<evidence type="ECO:0000313" key="6">
    <source>
        <dbReference type="EMBL" id="NAW50330.1"/>
    </source>
</evidence>
<dbReference type="InterPro" id="IPR001647">
    <property type="entry name" value="HTH_TetR"/>
</dbReference>
<dbReference type="InterPro" id="IPR036271">
    <property type="entry name" value="Tet_transcr_reg_TetR-rel_C_sf"/>
</dbReference>
<evidence type="ECO:0000259" key="5">
    <source>
        <dbReference type="PROSITE" id="PS50977"/>
    </source>
</evidence>
<evidence type="ECO:0000313" key="7">
    <source>
        <dbReference type="Proteomes" id="UP000553459"/>
    </source>
</evidence>
<evidence type="ECO:0000256" key="2">
    <source>
        <dbReference type="ARBA" id="ARBA00023125"/>
    </source>
</evidence>
<reference evidence="6 7" key="1">
    <citation type="submission" date="2019-11" db="EMBL/GenBank/DDBJ databases">
        <title>Characterization of Elizabethkingia argenteiflava sp. nov., isolated from inner surface of Soybean Pods.</title>
        <authorList>
            <person name="Mo S."/>
        </authorList>
    </citation>
    <scope>NUCLEOTIDE SEQUENCE [LARGE SCALE GENOMIC DNA]</scope>
    <source>
        <strain evidence="6 7">YB22</strain>
    </source>
</reference>
<sequence>MTKAERTRQFIVKKTAAIFNEKGYAGTSLSDLINVTGLSKGCIYGNFKNKDEIALAAFDFNKDRLSAYFENKISKIENSVERLLVYPKVLRNFLIIPIWKGGCPILNTSTEADDTHPLLKKKAASALSSWQDRIAVEIKRGIERKEIKADTHAMEVAVVMVLLIESAVMQTKVSESTSELNIAMGFLEKLIRNLEA</sequence>
<dbReference type="Pfam" id="PF00440">
    <property type="entry name" value="TetR_N"/>
    <property type="match status" value="1"/>
</dbReference>
<keyword evidence="7" id="KW-1185">Reference proteome</keyword>
<dbReference type="EMBL" id="JAAABJ010000262">
    <property type="protein sequence ID" value="NAW50330.1"/>
    <property type="molecule type" value="Genomic_DNA"/>
</dbReference>
<dbReference type="SUPFAM" id="SSF48498">
    <property type="entry name" value="Tetracyclin repressor-like, C-terminal domain"/>
    <property type="match status" value="1"/>
</dbReference>
<keyword evidence="1" id="KW-0805">Transcription regulation</keyword>
<feature type="domain" description="HTH tetR-type" evidence="5">
    <location>
        <begin position="5"/>
        <end position="65"/>
    </location>
</feature>
<comment type="caution">
    <text evidence="6">The sequence shown here is derived from an EMBL/GenBank/DDBJ whole genome shotgun (WGS) entry which is preliminary data.</text>
</comment>
<dbReference type="Gene3D" id="1.10.357.10">
    <property type="entry name" value="Tetracycline Repressor, domain 2"/>
    <property type="match status" value="1"/>
</dbReference>
<evidence type="ECO:0000256" key="1">
    <source>
        <dbReference type="ARBA" id="ARBA00023015"/>
    </source>
</evidence>
<dbReference type="PROSITE" id="PS50977">
    <property type="entry name" value="HTH_TETR_2"/>
    <property type="match status" value="1"/>
</dbReference>
<dbReference type="InterPro" id="IPR011075">
    <property type="entry name" value="TetR_C"/>
</dbReference>
<dbReference type="SUPFAM" id="SSF46689">
    <property type="entry name" value="Homeodomain-like"/>
    <property type="match status" value="1"/>
</dbReference>
<dbReference type="Pfam" id="PF16925">
    <property type="entry name" value="TetR_C_13"/>
    <property type="match status" value="1"/>
</dbReference>
<organism evidence="6 7">
    <name type="scientific">Elizabethkingia argenteiflava</name>
    <dbReference type="NCBI Taxonomy" id="2681556"/>
    <lineage>
        <taxon>Bacteria</taxon>
        <taxon>Pseudomonadati</taxon>
        <taxon>Bacteroidota</taxon>
        <taxon>Flavobacteriia</taxon>
        <taxon>Flavobacteriales</taxon>
        <taxon>Weeksellaceae</taxon>
        <taxon>Elizabethkingia</taxon>
    </lineage>
</organism>
<accession>A0A845PW46</accession>
<dbReference type="PANTHER" id="PTHR47506">
    <property type="entry name" value="TRANSCRIPTIONAL REGULATORY PROTEIN"/>
    <property type="match status" value="1"/>
</dbReference>
<proteinExistence type="predicted"/>
<evidence type="ECO:0000256" key="4">
    <source>
        <dbReference type="PROSITE-ProRule" id="PRU00335"/>
    </source>
</evidence>
<dbReference type="PANTHER" id="PTHR47506:SF3">
    <property type="entry name" value="HTH-TYPE TRANSCRIPTIONAL REGULATOR LMRA"/>
    <property type="match status" value="1"/>
</dbReference>